<evidence type="ECO:0000313" key="7">
    <source>
        <dbReference type="EMBL" id="SEF51329.1"/>
    </source>
</evidence>
<feature type="active site" description="Nucleophile" evidence="5">
    <location>
        <position position="30"/>
    </location>
</feature>
<keyword evidence="4" id="KW-0904">Protein phosphatase</keyword>
<comment type="similarity">
    <text evidence="1">Belongs to the low molecular weight phosphotyrosine protein phosphatase family.</text>
</comment>
<dbReference type="InterPro" id="IPR017867">
    <property type="entry name" value="Tyr_phospatase_low_mol_wt"/>
</dbReference>
<gene>
    <name evidence="7" type="ORF">SAMN05421877_101306</name>
</gene>
<dbReference type="AlphaFoldDB" id="A0A1H5SL56"/>
<dbReference type="PANTHER" id="PTHR11717:SF7">
    <property type="entry name" value="LOW MOLECULAR WEIGHT PHOSPHOTYROSINE PROTEIN PHOSPHATASE"/>
    <property type="match status" value="1"/>
</dbReference>
<reference evidence="8" key="1">
    <citation type="submission" date="2016-10" db="EMBL/GenBank/DDBJ databases">
        <authorList>
            <person name="Varghese N."/>
            <person name="Submissions S."/>
        </authorList>
    </citation>
    <scope>NUCLEOTIDE SEQUENCE [LARGE SCALE GENOMIC DNA]</scope>
    <source>
        <strain evidence="8">DSM 22361</strain>
    </source>
</reference>
<accession>A0A1H5SL56</accession>
<dbReference type="EC" id="3.1.3.48" evidence="2"/>
<dbReference type="EMBL" id="FNUT01000001">
    <property type="protein sequence ID" value="SEF51329.1"/>
    <property type="molecule type" value="Genomic_DNA"/>
</dbReference>
<evidence type="ECO:0000256" key="2">
    <source>
        <dbReference type="ARBA" id="ARBA00013064"/>
    </source>
</evidence>
<evidence type="ECO:0000256" key="4">
    <source>
        <dbReference type="ARBA" id="ARBA00022912"/>
    </source>
</evidence>
<proteinExistence type="inferred from homology"/>
<dbReference type="PRINTS" id="PR00719">
    <property type="entry name" value="LMWPTPASE"/>
</dbReference>
<dbReference type="PANTHER" id="PTHR11717">
    <property type="entry name" value="LOW MOLECULAR WEIGHT PROTEIN TYROSINE PHOSPHATASE"/>
    <property type="match status" value="1"/>
</dbReference>
<evidence type="ECO:0000259" key="6">
    <source>
        <dbReference type="SMART" id="SM00226"/>
    </source>
</evidence>
<dbReference type="SMART" id="SM00226">
    <property type="entry name" value="LMWPc"/>
    <property type="match status" value="1"/>
</dbReference>
<dbReference type="InterPro" id="IPR023485">
    <property type="entry name" value="Ptyr_pPase"/>
</dbReference>
<organism evidence="7 8">
    <name type="scientific">Sphingobacterium lactis</name>
    <dbReference type="NCBI Taxonomy" id="797291"/>
    <lineage>
        <taxon>Bacteria</taxon>
        <taxon>Pseudomonadati</taxon>
        <taxon>Bacteroidota</taxon>
        <taxon>Sphingobacteriia</taxon>
        <taxon>Sphingobacteriales</taxon>
        <taxon>Sphingobacteriaceae</taxon>
        <taxon>Sphingobacterium</taxon>
    </lineage>
</organism>
<name>A0A1H5SL56_9SPHI</name>
<dbReference type="GO" id="GO:0004725">
    <property type="term" value="F:protein tyrosine phosphatase activity"/>
    <property type="evidence" value="ECO:0007669"/>
    <property type="project" value="UniProtKB-EC"/>
</dbReference>
<dbReference type="Gene3D" id="3.40.50.2300">
    <property type="match status" value="1"/>
</dbReference>
<feature type="active site" evidence="5">
    <location>
        <position position="36"/>
    </location>
</feature>
<protein>
    <recommendedName>
        <fullName evidence="2">protein-tyrosine-phosphatase</fullName>
        <ecNumber evidence="2">3.1.3.48</ecNumber>
    </recommendedName>
</protein>
<evidence type="ECO:0000313" key="8">
    <source>
        <dbReference type="Proteomes" id="UP000236731"/>
    </source>
</evidence>
<dbReference type="Proteomes" id="UP000236731">
    <property type="component" value="Unassembled WGS sequence"/>
</dbReference>
<evidence type="ECO:0000256" key="5">
    <source>
        <dbReference type="PIRSR" id="PIRSR617867-1"/>
    </source>
</evidence>
<keyword evidence="3" id="KW-0378">Hydrolase</keyword>
<dbReference type="RefSeq" id="WP_317046367.1">
    <property type="nucleotide sequence ID" value="NZ_CP049246.1"/>
</dbReference>
<dbReference type="Pfam" id="PF01451">
    <property type="entry name" value="LMWPc"/>
    <property type="match status" value="1"/>
</dbReference>
<sequence length="171" mass="19111">MAKQLKKGMGGAQISVLFTIFETMKILMVCLGNICRSPLAHGILEFKAKEAGLSWEIDSAGTGDWHVGQAPDKRSIAIAKDRGIDISGQRAQFFVPELFAKFDKILVMDRQNYADVIALAPTPEDVDKVTLFLDNDIVPDPYYDNNMFGPVFELIEARCEQLIAAWQEEEK</sequence>
<dbReference type="InterPro" id="IPR036196">
    <property type="entry name" value="Ptyr_pPase_sf"/>
</dbReference>
<dbReference type="CDD" id="cd16343">
    <property type="entry name" value="LMWPTP"/>
    <property type="match status" value="1"/>
</dbReference>
<dbReference type="InterPro" id="IPR050438">
    <property type="entry name" value="LMW_PTPase"/>
</dbReference>
<evidence type="ECO:0000256" key="3">
    <source>
        <dbReference type="ARBA" id="ARBA00022801"/>
    </source>
</evidence>
<keyword evidence="8" id="KW-1185">Reference proteome</keyword>
<feature type="domain" description="Phosphotyrosine protein phosphatase I" evidence="6">
    <location>
        <begin position="24"/>
        <end position="165"/>
    </location>
</feature>
<feature type="active site" description="Proton donor" evidence="5">
    <location>
        <position position="140"/>
    </location>
</feature>
<evidence type="ECO:0000256" key="1">
    <source>
        <dbReference type="ARBA" id="ARBA00011063"/>
    </source>
</evidence>
<dbReference type="SUPFAM" id="SSF52788">
    <property type="entry name" value="Phosphotyrosine protein phosphatases I"/>
    <property type="match status" value="1"/>
</dbReference>